<evidence type="ECO:0000313" key="1">
    <source>
        <dbReference type="EMBL" id="MFB9993808.1"/>
    </source>
</evidence>
<reference evidence="1 2" key="1">
    <citation type="submission" date="2024-09" db="EMBL/GenBank/DDBJ databases">
        <authorList>
            <person name="Sun Q."/>
            <person name="Mori K."/>
        </authorList>
    </citation>
    <scope>NUCLEOTIDE SEQUENCE [LARGE SCALE GENOMIC DNA]</scope>
    <source>
        <strain evidence="1 2">JCM 13503</strain>
    </source>
</reference>
<protein>
    <submittedName>
        <fullName evidence="1">Uncharacterized protein</fullName>
    </submittedName>
</protein>
<accession>A0ABV6B237</accession>
<evidence type="ECO:0000313" key="2">
    <source>
        <dbReference type="Proteomes" id="UP001589733"/>
    </source>
</evidence>
<dbReference type="RefSeq" id="WP_380013367.1">
    <property type="nucleotide sequence ID" value="NZ_JBHLYR010000057.1"/>
</dbReference>
<gene>
    <name evidence="1" type="ORF">ACFFLM_17765</name>
</gene>
<name>A0ABV6B237_9DEIO</name>
<proteinExistence type="predicted"/>
<sequence>MSLFDPIDSDHQSFLFVESVVFPQVLALPTHEYVPEGELYTFCFSNGYGALVVRLSGRTMADAFELCMLDCTQQPPQPTFDTTVAASILSNLSHEAVARLLVQAEHLPPHPTLIRAQTSLLDEVF</sequence>
<dbReference type="EMBL" id="JBHLYR010000057">
    <property type="protein sequence ID" value="MFB9993808.1"/>
    <property type="molecule type" value="Genomic_DNA"/>
</dbReference>
<keyword evidence="2" id="KW-1185">Reference proteome</keyword>
<dbReference type="Proteomes" id="UP001589733">
    <property type="component" value="Unassembled WGS sequence"/>
</dbReference>
<organism evidence="1 2">
    <name type="scientific">Deinococcus oregonensis</name>
    <dbReference type="NCBI Taxonomy" id="1805970"/>
    <lineage>
        <taxon>Bacteria</taxon>
        <taxon>Thermotogati</taxon>
        <taxon>Deinococcota</taxon>
        <taxon>Deinococci</taxon>
        <taxon>Deinococcales</taxon>
        <taxon>Deinococcaceae</taxon>
        <taxon>Deinococcus</taxon>
    </lineage>
</organism>
<comment type="caution">
    <text evidence="1">The sequence shown here is derived from an EMBL/GenBank/DDBJ whole genome shotgun (WGS) entry which is preliminary data.</text>
</comment>